<organism evidence="1">
    <name type="scientific">Mytilinidion resinicola</name>
    <dbReference type="NCBI Taxonomy" id="574789"/>
    <lineage>
        <taxon>Eukaryota</taxon>
        <taxon>Fungi</taxon>
        <taxon>Dikarya</taxon>
        <taxon>Ascomycota</taxon>
        <taxon>Pezizomycotina</taxon>
        <taxon>Dothideomycetes</taxon>
        <taxon>Pleosporomycetidae</taxon>
        <taxon>Mytilinidiales</taxon>
        <taxon>Mytilinidiaceae</taxon>
        <taxon>Mytilinidion</taxon>
    </lineage>
</organism>
<dbReference type="Proteomes" id="UP000504636">
    <property type="component" value="Unplaced"/>
</dbReference>
<protein>
    <submittedName>
        <fullName evidence="1 3">Uncharacterized protein</fullName>
    </submittedName>
</protein>
<reference evidence="1 3" key="1">
    <citation type="journal article" date="2020" name="Stud. Mycol.">
        <title>101 Dothideomycetes genomes: a test case for predicting lifestyles and emergence of pathogens.</title>
        <authorList>
            <person name="Haridas S."/>
            <person name="Albert R."/>
            <person name="Binder M."/>
            <person name="Bloem J."/>
            <person name="Labutti K."/>
            <person name="Salamov A."/>
            <person name="Andreopoulos B."/>
            <person name="Baker S."/>
            <person name="Barry K."/>
            <person name="Bills G."/>
            <person name="Bluhm B."/>
            <person name="Cannon C."/>
            <person name="Castanera R."/>
            <person name="Culley D."/>
            <person name="Daum C."/>
            <person name="Ezra D."/>
            <person name="Gonzalez J."/>
            <person name="Henrissat B."/>
            <person name="Kuo A."/>
            <person name="Liang C."/>
            <person name="Lipzen A."/>
            <person name="Lutzoni F."/>
            <person name="Magnuson J."/>
            <person name="Mondo S."/>
            <person name="Nolan M."/>
            <person name="Ohm R."/>
            <person name="Pangilinan J."/>
            <person name="Park H.-J."/>
            <person name="Ramirez L."/>
            <person name="Alfaro M."/>
            <person name="Sun H."/>
            <person name="Tritt A."/>
            <person name="Yoshinaga Y."/>
            <person name="Zwiers L.-H."/>
            <person name="Turgeon B."/>
            <person name="Goodwin S."/>
            <person name="Spatafora J."/>
            <person name="Crous P."/>
            <person name="Grigoriev I."/>
        </authorList>
    </citation>
    <scope>NUCLEOTIDE SEQUENCE</scope>
    <source>
        <strain evidence="1 3">CBS 304.34</strain>
    </source>
</reference>
<evidence type="ECO:0000313" key="2">
    <source>
        <dbReference type="Proteomes" id="UP000504636"/>
    </source>
</evidence>
<evidence type="ECO:0000313" key="1">
    <source>
        <dbReference type="EMBL" id="KAF2814107.1"/>
    </source>
</evidence>
<gene>
    <name evidence="1 3" type="ORF">BDZ99DRAFT_495658</name>
</gene>
<keyword evidence="2" id="KW-1185">Reference proteome</keyword>
<dbReference type="AlphaFoldDB" id="A0A6A6Z1J5"/>
<dbReference type="GeneID" id="54464284"/>
<dbReference type="EMBL" id="MU003695">
    <property type="protein sequence ID" value="KAF2814107.1"/>
    <property type="molecule type" value="Genomic_DNA"/>
</dbReference>
<name>A0A6A6Z1J5_9PEZI</name>
<reference evidence="3" key="3">
    <citation type="submission" date="2025-04" db="UniProtKB">
        <authorList>
            <consortium name="RefSeq"/>
        </authorList>
    </citation>
    <scope>IDENTIFICATION</scope>
    <source>
        <strain evidence="3">CBS 304.34</strain>
    </source>
</reference>
<accession>A0A6A6Z1J5</accession>
<evidence type="ECO:0000313" key="3">
    <source>
        <dbReference type="RefSeq" id="XP_033581071.1"/>
    </source>
</evidence>
<reference evidence="3" key="2">
    <citation type="submission" date="2020-04" db="EMBL/GenBank/DDBJ databases">
        <authorList>
            <consortium name="NCBI Genome Project"/>
        </authorList>
    </citation>
    <scope>NUCLEOTIDE SEQUENCE</scope>
    <source>
        <strain evidence="3">CBS 304.34</strain>
    </source>
</reference>
<sequence length="112" mass="12658">MVTTARAKSNRHHSGLSSFSTSTVFTAHFIARAPLQDPNRETYRRRHSDGALPLIEPGTDSRTIRLRCLIRSFRTDPTEGAPQQNFDLRLSTGSLAGWSDDWALMYEPPRTK</sequence>
<proteinExistence type="predicted"/>
<dbReference type="RefSeq" id="XP_033581071.1">
    <property type="nucleotide sequence ID" value="XM_033723391.1"/>
</dbReference>